<organism evidence="2 3">
    <name type="scientific">Acer negundo</name>
    <name type="common">Box elder</name>
    <dbReference type="NCBI Taxonomy" id="4023"/>
    <lineage>
        <taxon>Eukaryota</taxon>
        <taxon>Viridiplantae</taxon>
        <taxon>Streptophyta</taxon>
        <taxon>Embryophyta</taxon>
        <taxon>Tracheophyta</taxon>
        <taxon>Spermatophyta</taxon>
        <taxon>Magnoliopsida</taxon>
        <taxon>eudicotyledons</taxon>
        <taxon>Gunneridae</taxon>
        <taxon>Pentapetalae</taxon>
        <taxon>rosids</taxon>
        <taxon>malvids</taxon>
        <taxon>Sapindales</taxon>
        <taxon>Sapindaceae</taxon>
        <taxon>Hippocastanoideae</taxon>
        <taxon>Acereae</taxon>
        <taxon>Acer</taxon>
    </lineage>
</organism>
<accession>A0AAD5IZE6</accession>
<reference evidence="2" key="1">
    <citation type="journal article" date="2022" name="Plant J.">
        <title>Strategies of tolerance reflected in two North American maple genomes.</title>
        <authorList>
            <person name="McEvoy S.L."/>
            <person name="Sezen U.U."/>
            <person name="Trouern-Trend A."/>
            <person name="McMahon S.M."/>
            <person name="Schaberg P.G."/>
            <person name="Yang J."/>
            <person name="Wegrzyn J.L."/>
            <person name="Swenson N.G."/>
        </authorList>
    </citation>
    <scope>NUCLEOTIDE SEQUENCE</scope>
    <source>
        <strain evidence="2">91603</strain>
    </source>
</reference>
<dbReference type="EMBL" id="JAJSOW010000101">
    <property type="protein sequence ID" value="KAI9180597.1"/>
    <property type="molecule type" value="Genomic_DNA"/>
</dbReference>
<protein>
    <submittedName>
        <fullName evidence="2">Uncharacterized protein</fullName>
    </submittedName>
</protein>
<name>A0AAD5IZE6_ACENE</name>
<keyword evidence="3" id="KW-1185">Reference proteome</keyword>
<dbReference type="Proteomes" id="UP001064489">
    <property type="component" value="Chromosome 4"/>
</dbReference>
<evidence type="ECO:0000256" key="1">
    <source>
        <dbReference type="SAM" id="MobiDB-lite"/>
    </source>
</evidence>
<comment type="caution">
    <text evidence="2">The sequence shown here is derived from an EMBL/GenBank/DDBJ whole genome shotgun (WGS) entry which is preliminary data.</text>
</comment>
<dbReference type="AlphaFoldDB" id="A0AAD5IZE6"/>
<evidence type="ECO:0000313" key="2">
    <source>
        <dbReference type="EMBL" id="KAI9180597.1"/>
    </source>
</evidence>
<gene>
    <name evidence="2" type="ORF">LWI28_006325</name>
</gene>
<proteinExistence type="predicted"/>
<feature type="compositionally biased region" description="Acidic residues" evidence="1">
    <location>
        <begin position="36"/>
        <end position="56"/>
    </location>
</feature>
<evidence type="ECO:0000313" key="3">
    <source>
        <dbReference type="Proteomes" id="UP001064489"/>
    </source>
</evidence>
<sequence length="73" mass="8284">MPEQRVSFDSILIIDCPVESAMESEDDFDMQNANESTEDDDFYSGSDADADDYEFIDNDSNDLASHRHVPLFV</sequence>
<reference evidence="2" key="2">
    <citation type="submission" date="2023-02" db="EMBL/GenBank/DDBJ databases">
        <authorList>
            <person name="Swenson N.G."/>
            <person name="Wegrzyn J.L."/>
            <person name="Mcevoy S.L."/>
        </authorList>
    </citation>
    <scope>NUCLEOTIDE SEQUENCE</scope>
    <source>
        <strain evidence="2">91603</strain>
        <tissue evidence="2">Leaf</tissue>
    </source>
</reference>
<feature type="region of interest" description="Disordered" evidence="1">
    <location>
        <begin position="22"/>
        <end position="56"/>
    </location>
</feature>